<dbReference type="AlphaFoldDB" id="H0FTZ1"/>
<evidence type="ECO:0000313" key="1">
    <source>
        <dbReference type="EMBL" id="EHK79322.1"/>
    </source>
</evidence>
<accession>H0FTZ1</accession>
<reference evidence="1 2" key="1">
    <citation type="journal article" date="2012" name="J. Bacteriol.">
        <title>Draft Genome Sequence of Sinorhizobium meliloti CCNWSX0020, a Nitrogen-Fixing Symbiont with Copper Tolerance Capability Isolated from Lead-Zinc Mine Tailings.</title>
        <authorList>
            <person name="Li Z."/>
            <person name="Ma Z."/>
            <person name="Hao X."/>
            <person name="Wei G."/>
        </authorList>
    </citation>
    <scope>NUCLEOTIDE SEQUENCE [LARGE SCALE GENOMIC DNA]</scope>
    <source>
        <strain evidence="1 2">CCNWSX0020</strain>
    </source>
</reference>
<protein>
    <submittedName>
        <fullName evidence="1">Uncharacterized protein</fullName>
    </submittedName>
</protein>
<gene>
    <name evidence="1" type="ORF">SM0020_03050</name>
</gene>
<name>H0FTZ1_RHIML</name>
<dbReference type="EMBL" id="AGVV01000004">
    <property type="protein sequence ID" value="EHK79322.1"/>
    <property type="molecule type" value="Genomic_DNA"/>
</dbReference>
<organism evidence="1 2">
    <name type="scientific">Sinorhizobium meliloti CCNWSX0020</name>
    <dbReference type="NCBI Taxonomy" id="1107881"/>
    <lineage>
        <taxon>Bacteria</taxon>
        <taxon>Pseudomonadati</taxon>
        <taxon>Pseudomonadota</taxon>
        <taxon>Alphaproteobacteria</taxon>
        <taxon>Hyphomicrobiales</taxon>
        <taxon>Rhizobiaceae</taxon>
        <taxon>Sinorhizobium/Ensifer group</taxon>
        <taxon>Sinorhizobium</taxon>
    </lineage>
</organism>
<proteinExistence type="predicted"/>
<sequence>MSMAIHRDRMLQVRASTSFMFRSALAYDFGLLLF</sequence>
<dbReference type="Proteomes" id="UP000004038">
    <property type="component" value="Unassembled WGS sequence"/>
</dbReference>
<evidence type="ECO:0000313" key="2">
    <source>
        <dbReference type="Proteomes" id="UP000004038"/>
    </source>
</evidence>